<sequence length="294" mass="32549">MPDDFSLDPAHVRRQFNRAAVTYDDTDVLARATAEQMLARLEGIVHTPTHILDLGCGTGRDLAALSSRYPDARLSAIDSAGALVERIAPSGGVLSRLFKRAPRIDRIVADARALPLPPARVDMVWSNLMLNWLTDPAPALREMHRVMKVGGMLMFATLGPDTLKELRAALGAHGDAHVHPFIDMHDIGDALVGAGFGDPVMDMDVLTLTYRQFDDLIRDLRQSGSTNAASHRPRNLGQRQRWDAARAAYEHHRQEGRLPATFEIVYGHAWKPEPRTLDDGRAVIRFQPRPGAPR</sequence>
<evidence type="ECO:0000259" key="9">
    <source>
        <dbReference type="Pfam" id="PF08241"/>
    </source>
</evidence>
<comment type="catalytic activity">
    <reaction evidence="1 8">
        <text>malonyl-[ACP] + S-adenosyl-L-methionine = malonyl-[ACP] methyl ester + S-adenosyl-L-homocysteine</text>
        <dbReference type="Rhea" id="RHEA:17105"/>
        <dbReference type="Rhea" id="RHEA-COMP:9623"/>
        <dbReference type="Rhea" id="RHEA-COMP:9954"/>
        <dbReference type="ChEBI" id="CHEBI:57856"/>
        <dbReference type="ChEBI" id="CHEBI:59789"/>
        <dbReference type="ChEBI" id="CHEBI:78449"/>
        <dbReference type="ChEBI" id="CHEBI:78845"/>
        <dbReference type="EC" id="2.1.1.197"/>
    </reaction>
</comment>
<dbReference type="InterPro" id="IPR029063">
    <property type="entry name" value="SAM-dependent_MTases_sf"/>
</dbReference>
<evidence type="ECO:0000256" key="6">
    <source>
        <dbReference type="ARBA" id="ARBA00022691"/>
    </source>
</evidence>
<dbReference type="GO" id="GO:0009102">
    <property type="term" value="P:biotin biosynthetic process"/>
    <property type="evidence" value="ECO:0007669"/>
    <property type="project" value="UniProtKB-UniRule"/>
</dbReference>
<keyword evidence="7 8" id="KW-0093">Biotin biosynthesis</keyword>
<dbReference type="Gene3D" id="3.40.50.150">
    <property type="entry name" value="Vaccinia Virus protein VP39"/>
    <property type="match status" value="1"/>
</dbReference>
<dbReference type="PANTHER" id="PTHR13090">
    <property type="entry name" value="ARGININE-HYDROXYLASE NDUFAF5, MITOCHONDRIAL"/>
    <property type="match status" value="1"/>
</dbReference>
<dbReference type="InterPro" id="IPR011814">
    <property type="entry name" value="BioC"/>
</dbReference>
<evidence type="ECO:0000313" key="11">
    <source>
        <dbReference type="Proteomes" id="UP000501991"/>
    </source>
</evidence>
<dbReference type="GO" id="GO:0102130">
    <property type="term" value="F:malonyl-CoA methyltransferase activity"/>
    <property type="evidence" value="ECO:0007669"/>
    <property type="project" value="UniProtKB-EC"/>
</dbReference>
<dbReference type="SUPFAM" id="SSF53335">
    <property type="entry name" value="S-adenosyl-L-methionine-dependent methyltransferases"/>
    <property type="match status" value="1"/>
</dbReference>
<evidence type="ECO:0000256" key="2">
    <source>
        <dbReference type="ARBA" id="ARBA00004746"/>
    </source>
</evidence>
<protein>
    <recommendedName>
        <fullName evidence="3 8">Malonyl-[acyl-carrier protein] O-methyltransferase</fullName>
        <shortName evidence="8">Malonyl-ACP O-methyltransferase</shortName>
        <ecNumber evidence="3 8">2.1.1.197</ecNumber>
    </recommendedName>
    <alternativeName>
        <fullName evidence="8">Biotin synthesis protein BioC</fullName>
    </alternativeName>
</protein>
<organism evidence="10 11">
    <name type="scientific">Nitrogeniibacter mangrovi</name>
    <dbReference type="NCBI Taxonomy" id="2016596"/>
    <lineage>
        <taxon>Bacteria</taxon>
        <taxon>Pseudomonadati</taxon>
        <taxon>Pseudomonadota</taxon>
        <taxon>Betaproteobacteria</taxon>
        <taxon>Rhodocyclales</taxon>
        <taxon>Zoogloeaceae</taxon>
        <taxon>Nitrogeniibacter</taxon>
    </lineage>
</organism>
<dbReference type="KEGG" id="azq:G3580_13190"/>
<keyword evidence="5 8" id="KW-0808">Transferase</keyword>
<evidence type="ECO:0000256" key="3">
    <source>
        <dbReference type="ARBA" id="ARBA00012327"/>
    </source>
</evidence>
<dbReference type="AlphaFoldDB" id="A0A6C1B627"/>
<evidence type="ECO:0000256" key="5">
    <source>
        <dbReference type="ARBA" id="ARBA00022679"/>
    </source>
</evidence>
<gene>
    <name evidence="8" type="primary">bioC</name>
    <name evidence="10" type="ORF">G3580_13190</name>
</gene>
<dbReference type="PANTHER" id="PTHR13090:SF1">
    <property type="entry name" value="ARGININE-HYDROXYLASE NDUFAF5, MITOCHONDRIAL"/>
    <property type="match status" value="1"/>
</dbReference>
<dbReference type="HAMAP" id="MF_00835">
    <property type="entry name" value="BioC"/>
    <property type="match status" value="1"/>
</dbReference>
<dbReference type="RefSeq" id="WP_173766211.1">
    <property type="nucleotide sequence ID" value="NZ_CP048836.1"/>
</dbReference>
<keyword evidence="6 8" id="KW-0949">S-adenosyl-L-methionine</keyword>
<dbReference type="CDD" id="cd02440">
    <property type="entry name" value="AdoMet_MTases"/>
    <property type="match status" value="1"/>
</dbReference>
<comment type="similarity">
    <text evidence="8">Belongs to the methyltransferase superfamily.</text>
</comment>
<keyword evidence="11" id="KW-1185">Reference proteome</keyword>
<dbReference type="EMBL" id="CP048836">
    <property type="protein sequence ID" value="QID18499.1"/>
    <property type="molecule type" value="Genomic_DNA"/>
</dbReference>
<dbReference type="GO" id="GO:0008757">
    <property type="term" value="F:S-adenosylmethionine-dependent methyltransferase activity"/>
    <property type="evidence" value="ECO:0007669"/>
    <property type="project" value="InterPro"/>
</dbReference>
<dbReference type="Proteomes" id="UP000501991">
    <property type="component" value="Chromosome"/>
</dbReference>
<dbReference type="Pfam" id="PF08241">
    <property type="entry name" value="Methyltransf_11"/>
    <property type="match status" value="1"/>
</dbReference>
<dbReference type="InterPro" id="IPR050602">
    <property type="entry name" value="Malonyl-ACP_OMT"/>
</dbReference>
<dbReference type="GO" id="GO:0032259">
    <property type="term" value="P:methylation"/>
    <property type="evidence" value="ECO:0007669"/>
    <property type="project" value="UniProtKB-KW"/>
</dbReference>
<accession>A0A6C1B627</accession>
<evidence type="ECO:0000256" key="7">
    <source>
        <dbReference type="ARBA" id="ARBA00022756"/>
    </source>
</evidence>
<evidence type="ECO:0000313" key="10">
    <source>
        <dbReference type="EMBL" id="QID18499.1"/>
    </source>
</evidence>
<dbReference type="UniPathway" id="UPA00078"/>
<name>A0A6C1B627_9RHOO</name>
<evidence type="ECO:0000256" key="8">
    <source>
        <dbReference type="HAMAP-Rule" id="MF_00835"/>
    </source>
</evidence>
<feature type="domain" description="Methyltransferase type 11" evidence="9">
    <location>
        <begin position="52"/>
        <end position="155"/>
    </location>
</feature>
<dbReference type="GO" id="GO:0010340">
    <property type="term" value="F:carboxyl-O-methyltransferase activity"/>
    <property type="evidence" value="ECO:0007669"/>
    <property type="project" value="UniProtKB-UniRule"/>
</dbReference>
<proteinExistence type="inferred from homology"/>
<dbReference type="InterPro" id="IPR013216">
    <property type="entry name" value="Methyltransf_11"/>
</dbReference>
<reference evidence="10 11" key="1">
    <citation type="submission" date="2020-02" db="EMBL/GenBank/DDBJ databases">
        <title>Nitrogenibacter mangrovi gen. nov., sp. nov. isolated from mangrove sediment, a denitrifying betaproteobacterium.</title>
        <authorList>
            <person name="Liao H."/>
            <person name="Tian Y."/>
        </authorList>
    </citation>
    <scope>NUCLEOTIDE SEQUENCE [LARGE SCALE GENOMIC DNA]</scope>
    <source>
        <strain evidence="10 11">M9-3-2</strain>
    </source>
</reference>
<comment type="pathway">
    <text evidence="2 8">Cofactor biosynthesis; biotin biosynthesis.</text>
</comment>
<evidence type="ECO:0000256" key="4">
    <source>
        <dbReference type="ARBA" id="ARBA00022603"/>
    </source>
</evidence>
<evidence type="ECO:0000256" key="1">
    <source>
        <dbReference type="ARBA" id="ARBA00000852"/>
    </source>
</evidence>
<dbReference type="EC" id="2.1.1.197" evidence="3 8"/>
<comment type="function">
    <text evidence="8">Converts the free carboxyl group of a malonyl-thioester to its methyl ester by transfer of a methyl group from S-adenosyl-L-methionine (SAM). It allows to synthesize pimeloyl-ACP via the fatty acid synthetic pathway.</text>
</comment>
<keyword evidence="4 8" id="KW-0489">Methyltransferase</keyword>